<feature type="transmembrane region" description="Helical" evidence="1">
    <location>
        <begin position="354"/>
        <end position="373"/>
    </location>
</feature>
<protein>
    <recommendedName>
        <fullName evidence="4">EamA domain-containing protein</fullName>
    </recommendedName>
</protein>
<sequence>MASKHKEAAVHNPIAERVPFLDADTRAEAGKLPRKMDDTGGVSDKKNVVPEAAARRNWVLATAVLLLLSLFGVLEGQLAAVGFSKNDFQAPYFHTFLRFVFRIMAFPLSLLGRYVYAKARKRDFSSMNFVRHCAAAAGPEGFGFRTFFRFYFLPSITVIGAGLFYIVALTYVQPSVTSAFLVSTVALSYVLCILFLGHPHLVVKTFFVLLSMSGVALVAYATTNDPMGEQAYIGVICMVGSLLSLSLHQLFYSKSFPKADSDQAAFSVTVMFGAGLLVYWPVPLILWLTKVEVWSPETAPWGYLIGSVTSSLAVAFLYAFCLTLSSPFFVSLGDLLSLTLSGVSDHFIRNKDLPPLQIVGSVIIGVAFIFLLLPDEKLSVDLQRVFRRLDLSSGNPEDRSARRRSLPTVISMDKAKPA</sequence>
<dbReference type="InterPro" id="IPR026505">
    <property type="entry name" value="Solute_c_fam_35_mem_F3/F4"/>
</dbReference>
<feature type="transmembrane region" description="Helical" evidence="1">
    <location>
        <begin position="328"/>
        <end position="348"/>
    </location>
</feature>
<dbReference type="OrthoDB" id="10062838at2759"/>
<feature type="transmembrane region" description="Helical" evidence="1">
    <location>
        <begin position="201"/>
        <end position="220"/>
    </location>
</feature>
<organism evidence="2 3">
    <name type="scientific">Ramazzottius varieornatus</name>
    <name type="common">Water bear</name>
    <name type="synonym">Tardigrade</name>
    <dbReference type="NCBI Taxonomy" id="947166"/>
    <lineage>
        <taxon>Eukaryota</taxon>
        <taxon>Metazoa</taxon>
        <taxon>Ecdysozoa</taxon>
        <taxon>Tardigrada</taxon>
        <taxon>Eutardigrada</taxon>
        <taxon>Parachela</taxon>
        <taxon>Hypsibioidea</taxon>
        <taxon>Ramazzottiidae</taxon>
        <taxon>Ramazzottius</taxon>
    </lineage>
</organism>
<feature type="transmembrane region" description="Helical" evidence="1">
    <location>
        <begin position="232"/>
        <end position="252"/>
    </location>
</feature>
<dbReference type="Proteomes" id="UP000186922">
    <property type="component" value="Unassembled WGS sequence"/>
</dbReference>
<dbReference type="EMBL" id="BDGG01000003">
    <property type="protein sequence ID" value="GAU95904.1"/>
    <property type="molecule type" value="Genomic_DNA"/>
</dbReference>
<keyword evidence="1" id="KW-0472">Membrane</keyword>
<keyword evidence="3" id="KW-1185">Reference proteome</keyword>
<dbReference type="PANTHER" id="PTHR19346">
    <property type="entry name" value="SUGAR PHOSPHATE TRANSPORTER DOMAIN-CONTAINING PROTEIN"/>
    <property type="match status" value="1"/>
</dbReference>
<evidence type="ECO:0000256" key="1">
    <source>
        <dbReference type="SAM" id="Phobius"/>
    </source>
</evidence>
<dbReference type="AlphaFoldDB" id="A0A1D1V252"/>
<gene>
    <name evidence="2" type="primary">RvY_07435-1</name>
    <name evidence="2" type="synonym">RvY_07435.1</name>
    <name evidence="2" type="ORF">RvY_07435</name>
</gene>
<dbReference type="PANTHER" id="PTHR19346:SF4">
    <property type="entry name" value="SUGAR PHOSPHATE TRANSPORTER DOMAIN-CONTAINING PROTEIN"/>
    <property type="match status" value="1"/>
</dbReference>
<accession>A0A1D1V252</accession>
<proteinExistence type="predicted"/>
<keyword evidence="1" id="KW-1133">Transmembrane helix</keyword>
<comment type="caution">
    <text evidence="2">The sequence shown here is derived from an EMBL/GenBank/DDBJ whole genome shotgun (WGS) entry which is preliminary data.</text>
</comment>
<evidence type="ECO:0000313" key="2">
    <source>
        <dbReference type="EMBL" id="GAU95904.1"/>
    </source>
</evidence>
<name>A0A1D1V252_RAMVA</name>
<feature type="transmembrane region" description="Helical" evidence="1">
    <location>
        <begin position="58"/>
        <end position="79"/>
    </location>
</feature>
<keyword evidence="1" id="KW-0812">Transmembrane</keyword>
<feature type="transmembrane region" description="Helical" evidence="1">
    <location>
        <begin position="99"/>
        <end position="116"/>
    </location>
</feature>
<feature type="transmembrane region" description="Helical" evidence="1">
    <location>
        <begin position="178"/>
        <end position="196"/>
    </location>
</feature>
<evidence type="ECO:0008006" key="4">
    <source>
        <dbReference type="Google" id="ProtNLM"/>
    </source>
</evidence>
<reference evidence="2 3" key="1">
    <citation type="journal article" date="2016" name="Nat. Commun.">
        <title>Extremotolerant tardigrade genome and improved radiotolerance of human cultured cells by tardigrade-unique protein.</title>
        <authorList>
            <person name="Hashimoto T."/>
            <person name="Horikawa D.D."/>
            <person name="Saito Y."/>
            <person name="Kuwahara H."/>
            <person name="Kozuka-Hata H."/>
            <person name="Shin-I T."/>
            <person name="Minakuchi Y."/>
            <person name="Ohishi K."/>
            <person name="Motoyama A."/>
            <person name="Aizu T."/>
            <person name="Enomoto A."/>
            <person name="Kondo K."/>
            <person name="Tanaka S."/>
            <person name="Hara Y."/>
            <person name="Koshikawa S."/>
            <person name="Sagara H."/>
            <person name="Miura T."/>
            <person name="Yokobori S."/>
            <person name="Miyagawa K."/>
            <person name="Suzuki Y."/>
            <person name="Kubo T."/>
            <person name="Oyama M."/>
            <person name="Kohara Y."/>
            <person name="Fujiyama A."/>
            <person name="Arakawa K."/>
            <person name="Katayama T."/>
            <person name="Toyoda A."/>
            <person name="Kunieda T."/>
        </authorList>
    </citation>
    <scope>NUCLEOTIDE SEQUENCE [LARGE SCALE GENOMIC DNA]</scope>
    <source>
        <strain evidence="2 3">YOKOZUNA-1</strain>
    </source>
</reference>
<feature type="transmembrane region" description="Helical" evidence="1">
    <location>
        <begin position="150"/>
        <end position="172"/>
    </location>
</feature>
<evidence type="ECO:0000313" key="3">
    <source>
        <dbReference type="Proteomes" id="UP000186922"/>
    </source>
</evidence>
<feature type="transmembrane region" description="Helical" evidence="1">
    <location>
        <begin position="301"/>
        <end position="321"/>
    </location>
</feature>
<feature type="transmembrane region" description="Helical" evidence="1">
    <location>
        <begin position="264"/>
        <end position="289"/>
    </location>
</feature>